<keyword evidence="2" id="KW-1185">Reference proteome</keyword>
<dbReference type="EMBL" id="CM056741">
    <property type="protein sequence ID" value="KAJ8687292.1"/>
    <property type="molecule type" value="Genomic_DNA"/>
</dbReference>
<proteinExistence type="predicted"/>
<organism evidence="1 2">
    <name type="scientific">Eretmocerus hayati</name>
    <dbReference type="NCBI Taxonomy" id="131215"/>
    <lineage>
        <taxon>Eukaryota</taxon>
        <taxon>Metazoa</taxon>
        <taxon>Ecdysozoa</taxon>
        <taxon>Arthropoda</taxon>
        <taxon>Hexapoda</taxon>
        <taxon>Insecta</taxon>
        <taxon>Pterygota</taxon>
        <taxon>Neoptera</taxon>
        <taxon>Endopterygota</taxon>
        <taxon>Hymenoptera</taxon>
        <taxon>Apocrita</taxon>
        <taxon>Proctotrupomorpha</taxon>
        <taxon>Chalcidoidea</taxon>
        <taxon>Aphelinidae</taxon>
        <taxon>Aphelininae</taxon>
        <taxon>Eretmocerus</taxon>
    </lineage>
</organism>
<reference evidence="1" key="1">
    <citation type="submission" date="2023-04" db="EMBL/GenBank/DDBJ databases">
        <title>A chromosome-level genome assembly of the parasitoid wasp Eretmocerus hayati.</title>
        <authorList>
            <person name="Zhong Y."/>
            <person name="Liu S."/>
            <person name="Liu Y."/>
        </authorList>
    </citation>
    <scope>NUCLEOTIDE SEQUENCE</scope>
    <source>
        <strain evidence="1">ZJU_SS_LIU_2023</strain>
    </source>
</reference>
<protein>
    <submittedName>
        <fullName evidence="1">Uncharacterized protein</fullName>
    </submittedName>
</protein>
<evidence type="ECO:0000313" key="2">
    <source>
        <dbReference type="Proteomes" id="UP001239111"/>
    </source>
</evidence>
<sequence>MSVIRQVLCLSTKIRSCREKSKILKLSSRCISNAVLTKKVEGDNGEKIVTSSHEELFFPDGTISEYVWKSMLVYPTMTALECGITGRKYTYAKARDFSNFVARSLLKMGIKRGEVVALVMPNLPESAIAFLGCVEVGIIVTTVNPIYTVDEISRQFVSSNTKAVITSAEIAANVINAVNKSIPGSKIIVVNDNTVPMPDNVIPFEDLISRGRTLPPLPDRPFNPEDVAVLPYSSGTTGLPKGVMLTHQNLVSNVEMVKQTLDSDMIRCADGSSQEIVPVVLPLYHIYGMSTVMLLRLSIGSRLITLPKFTPESYIKVLDENKVDVLMLVPPMVIFLTNSKLAKKKHIENVSSVVSGAAPLSKSDVDKFYDKFGVDRQKLRFCQGYGLTECSPVALFEKSGVKFSSIGKPVAGCEVRLVDPVTKKDVDTPNETGELWIRGPHVMKGYLDNQKATDETIQDDWLLTGDIAYYDEDLDFYITDRLKELIKVKGFQVAPAELEALLRSHPNVEEAGVIGIPDERCGEIPRAFVVLKDKGKTTAEEIQDFVKGKVSEFKELKGWYFCRLFF</sequence>
<gene>
    <name evidence="1" type="ORF">QAD02_023086</name>
</gene>
<comment type="caution">
    <text evidence="1">The sequence shown here is derived from an EMBL/GenBank/DDBJ whole genome shotgun (WGS) entry which is preliminary data.</text>
</comment>
<name>A0ACC2PV12_9HYME</name>
<dbReference type="Proteomes" id="UP001239111">
    <property type="component" value="Chromosome 1"/>
</dbReference>
<evidence type="ECO:0000313" key="1">
    <source>
        <dbReference type="EMBL" id="KAJ8687292.1"/>
    </source>
</evidence>
<accession>A0ACC2PV12</accession>